<name>A0A5S3QFY6_9BACI</name>
<accession>A0A5S3QFY6</accession>
<evidence type="ECO:0000313" key="1">
    <source>
        <dbReference type="EMBL" id="TMN20844.1"/>
    </source>
</evidence>
<gene>
    <name evidence="1" type="ORF">FFL34_00995</name>
</gene>
<sequence length="233" mass="27398">MVSPYSIQHDWHLHWTRLPSNLKEPNYINDESPKECAALDAIAKVGIIGGEQLFRLFNLGKKRLRNMVREQKLVRHELRKGKQPIPIYTLGKAGAKITSFPQYEPNDWVRFQTKDVLQMLMFFELYAFFPEAQVVPAAHPFVGAIQFKGKVFYVYVIREDTKDIQLFLKWKQHAVPQRVIMVTESWKHVAFCSNYAETTKIRITTDQELQNKHHDMSQLFYFFDKHGNVVKEV</sequence>
<dbReference type="AlphaFoldDB" id="A0A5S3QFY6"/>
<protein>
    <submittedName>
        <fullName evidence="1">Uncharacterized protein</fullName>
    </submittedName>
</protein>
<dbReference type="RefSeq" id="WP_138600542.1">
    <property type="nucleotide sequence ID" value="NZ_VCIA01000001.1"/>
</dbReference>
<dbReference type="OrthoDB" id="2963302at2"/>
<evidence type="ECO:0000313" key="2">
    <source>
        <dbReference type="Proteomes" id="UP000306980"/>
    </source>
</evidence>
<dbReference type="EMBL" id="VCIA01000001">
    <property type="protein sequence ID" value="TMN20844.1"/>
    <property type="molecule type" value="Genomic_DNA"/>
</dbReference>
<organism evidence="1 2">
    <name type="scientific">Lentibacillus cibarius</name>
    <dbReference type="NCBI Taxonomy" id="2583219"/>
    <lineage>
        <taxon>Bacteria</taxon>
        <taxon>Bacillati</taxon>
        <taxon>Bacillota</taxon>
        <taxon>Bacilli</taxon>
        <taxon>Bacillales</taxon>
        <taxon>Bacillaceae</taxon>
        <taxon>Lentibacillus</taxon>
    </lineage>
</organism>
<dbReference type="Proteomes" id="UP000306980">
    <property type="component" value="Unassembled WGS sequence"/>
</dbReference>
<comment type="caution">
    <text evidence="1">The sequence shown here is derived from an EMBL/GenBank/DDBJ whole genome shotgun (WGS) entry which is preliminary data.</text>
</comment>
<reference evidence="1 2" key="1">
    <citation type="submission" date="2019-05" db="EMBL/GenBank/DDBJ databases">
        <title>Genomic analysis of Lentibacillus sp. NKC220-2.</title>
        <authorList>
            <person name="Oh Y.J."/>
        </authorList>
    </citation>
    <scope>NUCLEOTIDE SEQUENCE [LARGE SCALE GENOMIC DNA]</scope>
    <source>
        <strain evidence="1 2">NKC220-2</strain>
    </source>
</reference>
<proteinExistence type="predicted"/>